<dbReference type="PANTHER" id="PTHR10161:SF14">
    <property type="entry name" value="TARTRATE-RESISTANT ACID PHOSPHATASE TYPE 5"/>
    <property type="match status" value="1"/>
</dbReference>
<dbReference type="Gene3D" id="2.40.160.50">
    <property type="entry name" value="membrane protein fhac: a member of the omp85/tpsb transporter family"/>
    <property type="match status" value="1"/>
</dbReference>
<dbReference type="Pfam" id="PF19143">
    <property type="entry name" value="Omp85_2"/>
    <property type="match status" value="1"/>
</dbReference>
<dbReference type="STRING" id="692418.SAMN04488029_2046"/>
<name>A0A1W2GCV7_REIFA</name>
<evidence type="ECO:0000256" key="3">
    <source>
        <dbReference type="SAM" id="SignalP"/>
    </source>
</evidence>
<evidence type="ECO:0000313" key="6">
    <source>
        <dbReference type="EMBL" id="SMD34499.1"/>
    </source>
</evidence>
<dbReference type="InterPro" id="IPR043864">
    <property type="entry name" value="Omp85-like_dom"/>
</dbReference>
<proteinExistence type="predicted"/>
<keyword evidence="7" id="KW-1185">Reference proteome</keyword>
<dbReference type="OrthoDB" id="333971at2"/>
<dbReference type="Proteomes" id="UP000192472">
    <property type="component" value="Unassembled WGS sequence"/>
</dbReference>
<gene>
    <name evidence="6" type="ORF">SAMN04488029_2046</name>
</gene>
<reference evidence="6 7" key="1">
    <citation type="submission" date="2017-04" db="EMBL/GenBank/DDBJ databases">
        <authorList>
            <person name="Afonso C.L."/>
            <person name="Miller P.J."/>
            <person name="Scott M.A."/>
            <person name="Spackman E."/>
            <person name="Goraichik I."/>
            <person name="Dimitrov K.M."/>
            <person name="Suarez D.L."/>
            <person name="Swayne D.E."/>
        </authorList>
    </citation>
    <scope>NUCLEOTIDE SEQUENCE [LARGE SCALE GENOMIC DNA]</scope>
    <source>
        <strain evidence="6 7">DSM 26133</strain>
    </source>
</reference>
<keyword evidence="2" id="KW-0378">Hydrolase</keyword>
<dbReference type="EMBL" id="FWYF01000002">
    <property type="protein sequence ID" value="SMD34499.1"/>
    <property type="molecule type" value="Genomic_DNA"/>
</dbReference>
<dbReference type="Pfam" id="PF00149">
    <property type="entry name" value="Metallophos"/>
    <property type="match status" value="1"/>
</dbReference>
<feature type="chain" id="PRO_5012551791" evidence="3">
    <location>
        <begin position="20"/>
        <end position="1219"/>
    </location>
</feature>
<evidence type="ECO:0000313" key="7">
    <source>
        <dbReference type="Proteomes" id="UP000192472"/>
    </source>
</evidence>
<dbReference type="GO" id="GO:0016787">
    <property type="term" value="F:hydrolase activity"/>
    <property type="evidence" value="ECO:0007669"/>
    <property type="project" value="UniProtKB-KW"/>
</dbReference>
<protein>
    <submittedName>
        <fullName evidence="6">Calcineurin-like phosphoesterase</fullName>
    </submittedName>
</protein>
<feature type="signal peptide" evidence="3">
    <location>
        <begin position="1"/>
        <end position="19"/>
    </location>
</feature>
<evidence type="ECO:0000259" key="5">
    <source>
        <dbReference type="Pfam" id="PF19143"/>
    </source>
</evidence>
<dbReference type="AlphaFoldDB" id="A0A1W2GCV7"/>
<dbReference type="PANTHER" id="PTHR10161">
    <property type="entry name" value="TARTRATE-RESISTANT ACID PHOSPHATASE TYPE 5"/>
    <property type="match status" value="1"/>
</dbReference>
<dbReference type="InterPro" id="IPR004843">
    <property type="entry name" value="Calcineurin-like_PHP"/>
</dbReference>
<dbReference type="Gene3D" id="3.60.21.10">
    <property type="match status" value="2"/>
</dbReference>
<dbReference type="InterPro" id="IPR051558">
    <property type="entry name" value="Metallophosphoesterase_PAP"/>
</dbReference>
<dbReference type="InterPro" id="IPR029052">
    <property type="entry name" value="Metallo-depent_PP-like"/>
</dbReference>
<accession>A0A1W2GCV7</accession>
<dbReference type="SUPFAM" id="SSF56300">
    <property type="entry name" value="Metallo-dependent phosphatases"/>
    <property type="match status" value="1"/>
</dbReference>
<feature type="domain" description="OMP85-like membrane spanning beta-barrel" evidence="5">
    <location>
        <begin position="970"/>
        <end position="1140"/>
    </location>
</feature>
<evidence type="ECO:0000259" key="4">
    <source>
        <dbReference type="Pfam" id="PF00149"/>
    </source>
</evidence>
<feature type="domain" description="Calcineurin-like phosphoesterase" evidence="4">
    <location>
        <begin position="30"/>
        <end position="235"/>
    </location>
</feature>
<keyword evidence="1 3" id="KW-0732">Signal</keyword>
<organism evidence="6 7">
    <name type="scientific">Reichenbachiella faecimaris</name>
    <dbReference type="NCBI Taxonomy" id="692418"/>
    <lineage>
        <taxon>Bacteria</taxon>
        <taxon>Pseudomonadati</taxon>
        <taxon>Bacteroidota</taxon>
        <taxon>Cytophagia</taxon>
        <taxon>Cytophagales</taxon>
        <taxon>Reichenbachiellaceae</taxon>
        <taxon>Reichenbachiella</taxon>
    </lineage>
</organism>
<sequence length="1219" mass="139087">MVRPFLLTLALGLTCFAMAQSPTTKHQVFLIGDAGEPSLAKDNLSALSEQLKSAGKNATLIFLGDNIYPKGLPPKAHPNRKEAEEKLKLQFEITKGFKGRTIVIPGNHDWAKGKKEGWSHITQQEKFVKKYFDSKKVFYPKHAEPGPEEIKLADGLYLIVFDMQWMLHAWEKPLEDDPLNRTEPIDVLVDISSLLDKHKNYHVILTSHHPLYSYGLHGGKFPLKSHLFPLTEFNDNLLLPLPLIGSIYPVYRATAGSIQDIPHPEYKTIRNALEAFLKEYPNTIYAAGHEHSLQHIQKEGVNYVVSGSGSKTTYLKENGKYLSYGSSSVGFGKVSYENSNASLEFWTPDVGSNEGKQIYASELYQFKYTPDPNANYPRPDFKETKKTAAASIQYQASKRKRSWMGSNYRDVWSMPVEAPIFNIVEEKGGLEVVKRGGGMQTNSLRLEAKDGKQYVLRSVEKYAHKALPHVLQETLAVGVVQDQISSSHPYSAYVVPPMADAVGIYHTNPQLVYIPDDGAFGKYREVLANELALFEERPSGDWSDAKYFGYSKDLIGSPDVQEELMDDNDNSIDQLFVLRNRLFDMVIGDWDRHEDQWRWASFDKDKGKLYRPIPRDRDQTFFMNEGILPKIASRRWAMAKIEGFNDEVRWAPGFNFNARFFDRIFMNEPDREDWLTMIKLIQDSLTDESIENAIKRWPENVYALTGGKTIQTLKARRDNLQDYALEFYESLAKNVNVVGTDKSELFLIKNISAEELQLTVHKISKKGKVEQVIYDRAFHASETKEVRIYGLADDDEFKISGNIKSKVRVRIIGGEGDDEILDVSNRSAQNIKLYDRKNTTLITSDQASFKSRLSNNSSVNDYNKYEFKYDVLMPLVYGSYNRDDGIFLGGGFMYTQHGWRKDPFASRHRLLADVAIATGAFNIEYKGEFNNVFGQWNLEALVDIKKPEVNNFFGLGNESVYDVDRGIDYYRLRVEDYSLFLSINNEIGNVGKFALGLHQKTIEIEENEGTFITSPGFSEFNTDELFDDRRHYGGLFSTLEFDTRDVKLFPSRGLYWESEVSSYQGLKDNSTDFTHLHSNLALFYSFQFPAIVTLASRTGYAHNFGDFALDEFYNANTLGGRSNLRGYRKTRFYGRTSFYQNVDLRLKLLDFSSILFPGKLGVHGFYDVGRIWASEHSDQWHRSAGFGLWVAPLSKVAASLSYAFSPEENLISFDFGFFF</sequence>
<evidence type="ECO:0000256" key="1">
    <source>
        <dbReference type="ARBA" id="ARBA00022729"/>
    </source>
</evidence>
<evidence type="ECO:0000256" key="2">
    <source>
        <dbReference type="ARBA" id="ARBA00022801"/>
    </source>
</evidence>